<name>A0ABV6NB61_9BACI</name>
<dbReference type="PANTHER" id="PTHR10010:SF46">
    <property type="entry name" value="SODIUM-DEPENDENT PHOSPHATE TRANSPORT PROTEIN 2B"/>
    <property type="match status" value="1"/>
</dbReference>
<feature type="transmembrane region" description="Helical" evidence="6">
    <location>
        <begin position="83"/>
        <end position="104"/>
    </location>
</feature>
<keyword evidence="8" id="KW-1185">Reference proteome</keyword>
<dbReference type="Pfam" id="PF02690">
    <property type="entry name" value="Na_Pi_cotrans"/>
    <property type="match status" value="2"/>
</dbReference>
<protein>
    <submittedName>
        <fullName evidence="7">Na/Pi symporter</fullName>
    </submittedName>
</protein>
<dbReference type="NCBIfam" id="NF037997">
    <property type="entry name" value="Na_Pi_symport"/>
    <property type="match status" value="1"/>
</dbReference>
<dbReference type="EMBL" id="JBHLTR010000004">
    <property type="protein sequence ID" value="MFC0558013.1"/>
    <property type="molecule type" value="Genomic_DNA"/>
</dbReference>
<feature type="transmembrane region" description="Helical" evidence="6">
    <location>
        <begin position="325"/>
        <end position="343"/>
    </location>
</feature>
<feature type="transmembrane region" description="Helical" evidence="6">
    <location>
        <begin position="284"/>
        <end position="305"/>
    </location>
</feature>
<feature type="transmembrane region" description="Helical" evidence="6">
    <location>
        <begin position="249"/>
        <end position="272"/>
    </location>
</feature>
<evidence type="ECO:0000256" key="5">
    <source>
        <dbReference type="ARBA" id="ARBA00023136"/>
    </source>
</evidence>
<dbReference type="RefSeq" id="WP_337956342.1">
    <property type="nucleotide sequence ID" value="NZ_JAQQWT010000003.1"/>
</dbReference>
<keyword evidence="4 6" id="KW-1133">Transmembrane helix</keyword>
<evidence type="ECO:0000256" key="2">
    <source>
        <dbReference type="ARBA" id="ARBA00022475"/>
    </source>
</evidence>
<evidence type="ECO:0000256" key="3">
    <source>
        <dbReference type="ARBA" id="ARBA00022692"/>
    </source>
</evidence>
<evidence type="ECO:0000313" key="8">
    <source>
        <dbReference type="Proteomes" id="UP001589833"/>
    </source>
</evidence>
<gene>
    <name evidence="7" type="ORF">ACFFH4_02965</name>
</gene>
<comment type="subcellular location">
    <subcellularLocation>
        <location evidence="1">Cell membrane</location>
        <topology evidence="1">Multi-pass membrane protein</topology>
    </subcellularLocation>
</comment>
<organism evidence="7 8">
    <name type="scientific">Halalkalibacter alkalisediminis</name>
    <dbReference type="NCBI Taxonomy" id="935616"/>
    <lineage>
        <taxon>Bacteria</taxon>
        <taxon>Bacillati</taxon>
        <taxon>Bacillota</taxon>
        <taxon>Bacilli</taxon>
        <taxon>Bacillales</taxon>
        <taxon>Bacillaceae</taxon>
        <taxon>Halalkalibacter</taxon>
    </lineage>
</organism>
<sequence length="354" mass="38181">MSGNSFVNSLPLYNKHFEHSITILFDFQSCLFKFVHRLNREVITVIKELFSLLAVFIALFLFGMVVMKAGLFQLGQASFQKILYRLTNSAWKGMIVGAIATAILQSSSAIIIMTVGLVATGLLTFRHSIGIILGANIGTTMTTELLALDLSMFIVPLLLIGLLSLLLPSTRAYSIGCLSFGLACIFIAMDGLETLAYPLASIPSIHSFFDLTNEHELLGIGIGTVLTAIIQSSTATTAIAMGFMSDNVLTLQAGIAIMLGANIGTCVTAYLASIGSGRSAKLVAYANIWLNVFGVLIFIPLIGWLSSFASSLTSSPMMQLAHASLIFNVLCSIIMLPLVTYFAKFVEWLHVKEV</sequence>
<accession>A0ABV6NB61</accession>
<dbReference type="InterPro" id="IPR004633">
    <property type="entry name" value="NaPi_cotrn-rel/YqeW-like"/>
</dbReference>
<dbReference type="InterPro" id="IPR003841">
    <property type="entry name" value="Na/Pi_transpt"/>
</dbReference>
<feature type="transmembrane region" description="Helical" evidence="6">
    <location>
        <begin position="217"/>
        <end position="243"/>
    </location>
</feature>
<evidence type="ECO:0000256" key="6">
    <source>
        <dbReference type="SAM" id="Phobius"/>
    </source>
</evidence>
<comment type="caution">
    <text evidence="7">The sequence shown here is derived from an EMBL/GenBank/DDBJ whole genome shotgun (WGS) entry which is preliminary data.</text>
</comment>
<dbReference type="PANTHER" id="PTHR10010">
    <property type="entry name" value="SOLUTE CARRIER FAMILY 34 SODIUM PHOSPHATE , MEMBER 2-RELATED"/>
    <property type="match status" value="1"/>
</dbReference>
<dbReference type="NCBIfam" id="TIGR00704">
    <property type="entry name" value="NaPi_cotrn_rel"/>
    <property type="match status" value="1"/>
</dbReference>
<evidence type="ECO:0000313" key="7">
    <source>
        <dbReference type="EMBL" id="MFC0558013.1"/>
    </source>
</evidence>
<feature type="transmembrane region" description="Helical" evidence="6">
    <location>
        <begin position="145"/>
        <end position="167"/>
    </location>
</feature>
<keyword evidence="5 6" id="KW-0472">Membrane</keyword>
<evidence type="ECO:0000256" key="1">
    <source>
        <dbReference type="ARBA" id="ARBA00004651"/>
    </source>
</evidence>
<reference evidence="7 8" key="1">
    <citation type="submission" date="2024-09" db="EMBL/GenBank/DDBJ databases">
        <authorList>
            <person name="Sun Q."/>
            <person name="Mori K."/>
        </authorList>
    </citation>
    <scope>NUCLEOTIDE SEQUENCE [LARGE SCALE GENOMIC DNA]</scope>
    <source>
        <strain evidence="7 8">NCAIM B.02301</strain>
    </source>
</reference>
<dbReference type="Proteomes" id="UP001589833">
    <property type="component" value="Unassembled WGS sequence"/>
</dbReference>
<keyword evidence="2" id="KW-1003">Cell membrane</keyword>
<evidence type="ECO:0000256" key="4">
    <source>
        <dbReference type="ARBA" id="ARBA00022989"/>
    </source>
</evidence>
<proteinExistence type="predicted"/>
<feature type="transmembrane region" description="Helical" evidence="6">
    <location>
        <begin position="49"/>
        <end position="71"/>
    </location>
</feature>
<keyword evidence="3 6" id="KW-0812">Transmembrane</keyword>